<evidence type="ECO:0000313" key="6">
    <source>
        <dbReference type="EMBL" id="KAK2073137.1"/>
    </source>
</evidence>
<dbReference type="InterPro" id="IPR011047">
    <property type="entry name" value="Quinoprotein_ADH-like_sf"/>
</dbReference>
<keyword evidence="2" id="KW-0813">Transport</keyword>
<protein>
    <submittedName>
        <fullName evidence="6">Uncharacterized protein</fullName>
    </submittedName>
</protein>
<dbReference type="SUPFAM" id="SSF50998">
    <property type="entry name" value="Quinoprotein alcohol dehydrogenase-like"/>
    <property type="match status" value="1"/>
</dbReference>
<evidence type="ECO:0000256" key="1">
    <source>
        <dbReference type="ARBA" id="ARBA00004123"/>
    </source>
</evidence>
<name>A0AAD9IAA1_9PEZI</name>
<dbReference type="InterPro" id="IPR056548">
    <property type="entry name" value="HEAT_Nup120"/>
</dbReference>
<comment type="caution">
    <text evidence="6">The sequence shown here is derived from an EMBL/GenBank/DDBJ whole genome shotgun (WGS) entry which is preliminary data.</text>
</comment>
<feature type="domain" description="Nucleoporin Nup120/160 beta-propeller" evidence="4">
    <location>
        <begin position="79"/>
        <end position="440"/>
    </location>
</feature>
<dbReference type="GO" id="GO:0017056">
    <property type="term" value="F:structural constituent of nuclear pore"/>
    <property type="evidence" value="ECO:0007669"/>
    <property type="project" value="TreeGrafter"/>
</dbReference>
<gene>
    <name evidence="6" type="ORF">P8C59_007440</name>
</gene>
<dbReference type="PANTHER" id="PTHR21286">
    <property type="entry name" value="NUCLEAR PORE COMPLEX PROTEIN NUP160"/>
    <property type="match status" value="1"/>
</dbReference>
<reference evidence="6" key="1">
    <citation type="journal article" date="2023" name="Mol. Plant Microbe Interact.">
        <title>Elucidating the Obligate Nature and Biological Capacity of an Invasive Fungal Corn Pathogen.</title>
        <authorList>
            <person name="MacCready J.S."/>
            <person name="Roggenkamp E.M."/>
            <person name="Gdanetz K."/>
            <person name="Chilvers M.I."/>
        </authorList>
    </citation>
    <scope>NUCLEOTIDE SEQUENCE</scope>
    <source>
        <strain evidence="6">PM02</strain>
    </source>
</reference>
<dbReference type="GO" id="GO:0005643">
    <property type="term" value="C:nuclear pore"/>
    <property type="evidence" value="ECO:0007669"/>
    <property type="project" value="TreeGrafter"/>
</dbReference>
<evidence type="ECO:0000259" key="4">
    <source>
        <dbReference type="Pfam" id="PF11715"/>
    </source>
</evidence>
<keyword evidence="7" id="KW-1185">Reference proteome</keyword>
<evidence type="ECO:0000313" key="7">
    <source>
        <dbReference type="Proteomes" id="UP001217918"/>
    </source>
</evidence>
<comment type="subcellular location">
    <subcellularLocation>
        <location evidence="1">Nucleus</location>
    </subcellularLocation>
</comment>
<proteinExistence type="predicted"/>
<dbReference type="Proteomes" id="UP001217918">
    <property type="component" value="Unassembled WGS sequence"/>
</dbReference>
<accession>A0AAD9IAA1</accession>
<sequence>MNSRDLRILFRETRLNLDPAPSFVVPIQIPSPGINRRAASHRAQGGATSIADEERLYRAKALATASSLYHRKHRRSPKSFLWRVLENETVLSIRVADVCKQRNESNASLVLNLQFANPIRSHCLDFADPVDHDALCVFVVDHVNQLYSITLRPDMFRKRNVAESGIVDACKVYSPPSFGLKHPFRLAAVDADQVIVAMHDGGILRFDRNRAHGAMGATLWKETIYNVGSWGQSLRGLVNFRNQTTIRHDNMTLELTAAASTAVSSVRTNGSSLLFTVCLDHRMRIWDVHSGQILYAGDILNIPREENEYSRWTIEPSQSNLIRVLHDVVEGQCLIVTFSPIGAGQFKFWTFQLNEQGSAKVNDCFPAEELKPPSPSADVWTMADFAIRDKGDGIDLWVLWKNNITYRTQQVKIQPRGEDRGLGRAWQGWNAVQIDIVSPTLEASKAALTIMLQLTRGALQFELFEDSGKPSADRMQEFADKAGFWRQLTEEDCAPVIETLGQSFRVVTRKLYADLFDLIETLFERHRTYSFVMEFARLGLQFALATGSKASATRTELLSRLFHAATAISHFDVAHSTLLAMDNGALQKSCLRELIERMCEKGQNVELVSLPFSGLQNRVDEILADKCRNTRDVLHHIPYHQILYAWRISHNDYRGGAAILLDRLEKLRALGEGDKFATDDVMDTQVTRQYLLLINALSCVPAEEAYILQDVPVADEKRREAGSEGDLDVLDVLDSVVPDGDGTQSEDEDQDLARKIAKFEKDQRKDNTPRRLLTLADLRKDYELELDRVVAIHTNQFGFTGDQDETMDMTA</sequence>
<evidence type="ECO:0000256" key="2">
    <source>
        <dbReference type="ARBA" id="ARBA00022448"/>
    </source>
</evidence>
<dbReference type="Pfam" id="PF11715">
    <property type="entry name" value="Beta-prop_Nup120_160"/>
    <property type="match status" value="1"/>
</dbReference>
<evidence type="ECO:0000256" key="3">
    <source>
        <dbReference type="ARBA" id="ARBA00023242"/>
    </source>
</evidence>
<keyword evidence="3" id="KW-0539">Nucleus</keyword>
<dbReference type="InterPro" id="IPR021717">
    <property type="entry name" value="Nucleoporin_Nup160"/>
</dbReference>
<organism evidence="6 7">
    <name type="scientific">Phyllachora maydis</name>
    <dbReference type="NCBI Taxonomy" id="1825666"/>
    <lineage>
        <taxon>Eukaryota</taxon>
        <taxon>Fungi</taxon>
        <taxon>Dikarya</taxon>
        <taxon>Ascomycota</taxon>
        <taxon>Pezizomycotina</taxon>
        <taxon>Sordariomycetes</taxon>
        <taxon>Sordariomycetidae</taxon>
        <taxon>Phyllachorales</taxon>
        <taxon>Phyllachoraceae</taxon>
        <taxon>Phyllachora</taxon>
    </lineage>
</organism>
<evidence type="ECO:0000259" key="5">
    <source>
        <dbReference type="Pfam" id="PF23300"/>
    </source>
</evidence>
<dbReference type="AlphaFoldDB" id="A0AAD9IAA1"/>
<dbReference type="Pfam" id="PF23300">
    <property type="entry name" value="HEAT_Nup120"/>
    <property type="match status" value="1"/>
</dbReference>
<dbReference type="InterPro" id="IPR059141">
    <property type="entry name" value="Beta-prop_Nup120_160"/>
</dbReference>
<feature type="domain" description="Nucleoporin nup120-like HEAT repeat" evidence="5">
    <location>
        <begin position="519"/>
        <end position="600"/>
    </location>
</feature>
<dbReference type="EMBL" id="JAQQPM010000006">
    <property type="protein sequence ID" value="KAK2073137.1"/>
    <property type="molecule type" value="Genomic_DNA"/>
</dbReference>
<dbReference type="PANTHER" id="PTHR21286:SF0">
    <property type="entry name" value="NUCLEAR PORE COMPLEX PROTEIN NUP160"/>
    <property type="match status" value="1"/>
</dbReference>